<dbReference type="AlphaFoldDB" id="A0A1I8A8Q2"/>
<keyword evidence="7 15" id="KW-0547">Nucleotide-binding</keyword>
<dbReference type="InterPro" id="IPR048637">
    <property type="entry name" value="MELK_UBA"/>
</dbReference>
<dbReference type="GO" id="GO:0005524">
    <property type="term" value="F:ATP binding"/>
    <property type="evidence" value="ECO:0007669"/>
    <property type="project" value="UniProtKB-UniRule"/>
</dbReference>
<reference evidence="20" key="1">
    <citation type="submission" date="2016-11" db="UniProtKB">
        <authorList>
            <consortium name="WormBaseParasite"/>
        </authorList>
    </citation>
    <scope>IDENTIFICATION</scope>
</reference>
<keyword evidence="5" id="KW-0723">Serine/threonine-protein kinase</keyword>
<evidence type="ECO:0000259" key="18">
    <source>
        <dbReference type="PROSITE" id="PS50032"/>
    </source>
</evidence>
<organism evidence="19 20">
    <name type="scientific">Steinernema glaseri</name>
    <dbReference type="NCBI Taxonomy" id="37863"/>
    <lineage>
        <taxon>Eukaryota</taxon>
        <taxon>Metazoa</taxon>
        <taxon>Ecdysozoa</taxon>
        <taxon>Nematoda</taxon>
        <taxon>Chromadorea</taxon>
        <taxon>Rhabditida</taxon>
        <taxon>Tylenchina</taxon>
        <taxon>Panagrolaimomorpha</taxon>
        <taxon>Strongyloidoidea</taxon>
        <taxon>Steinernematidae</taxon>
        <taxon>Steinernema</taxon>
    </lineage>
</organism>
<dbReference type="SUPFAM" id="SSF56112">
    <property type="entry name" value="Protein kinase-like (PK-like)"/>
    <property type="match status" value="1"/>
</dbReference>
<evidence type="ECO:0000256" key="7">
    <source>
        <dbReference type="ARBA" id="ARBA00022741"/>
    </source>
</evidence>
<keyword evidence="6" id="KW-0808">Transferase</keyword>
<evidence type="ECO:0000256" key="13">
    <source>
        <dbReference type="ARBA" id="ARBA00047899"/>
    </source>
</evidence>
<evidence type="ECO:0000256" key="11">
    <source>
        <dbReference type="ARBA" id="ARBA00023136"/>
    </source>
</evidence>
<evidence type="ECO:0000259" key="17">
    <source>
        <dbReference type="PROSITE" id="PS50011"/>
    </source>
</evidence>
<evidence type="ECO:0000256" key="8">
    <source>
        <dbReference type="ARBA" id="ARBA00022777"/>
    </source>
</evidence>
<evidence type="ECO:0000256" key="16">
    <source>
        <dbReference type="SAM" id="MobiDB-lite"/>
    </source>
</evidence>
<dbReference type="PROSITE" id="PS50011">
    <property type="entry name" value="PROTEIN_KINASE_DOM"/>
    <property type="match status" value="1"/>
</dbReference>
<dbReference type="GO" id="GO:0008289">
    <property type="term" value="F:lipid binding"/>
    <property type="evidence" value="ECO:0007669"/>
    <property type="project" value="UniProtKB-KW"/>
</dbReference>
<dbReference type="Pfam" id="PF00069">
    <property type="entry name" value="Pkinase"/>
    <property type="match status" value="1"/>
</dbReference>
<dbReference type="Gene3D" id="1.10.510.10">
    <property type="entry name" value="Transferase(Phosphotransferase) domain 1"/>
    <property type="match status" value="1"/>
</dbReference>
<dbReference type="PROSITE" id="PS00107">
    <property type="entry name" value="PROTEIN_KINASE_ATP"/>
    <property type="match status" value="1"/>
</dbReference>
<dbReference type="WBParaSite" id="L893_g34128.t1">
    <property type="protein sequence ID" value="L893_g34128.t1"/>
    <property type="gene ID" value="L893_g34128"/>
</dbReference>
<dbReference type="FunFam" id="3.30.200.20:FF:000003">
    <property type="entry name" value="Non-specific serine/threonine protein kinase"/>
    <property type="match status" value="1"/>
</dbReference>
<evidence type="ECO:0000256" key="14">
    <source>
        <dbReference type="ARBA" id="ARBA00048679"/>
    </source>
</evidence>
<evidence type="ECO:0000256" key="9">
    <source>
        <dbReference type="ARBA" id="ARBA00022840"/>
    </source>
</evidence>
<dbReference type="Pfam" id="PF21594">
    <property type="entry name" value="UBA_MELK"/>
    <property type="match status" value="1"/>
</dbReference>
<evidence type="ECO:0000256" key="10">
    <source>
        <dbReference type="ARBA" id="ARBA00023121"/>
    </source>
</evidence>
<dbReference type="PANTHER" id="PTHR24346:SF30">
    <property type="entry name" value="MATERNAL EMBRYONIC LEUCINE ZIPPER KINASE"/>
    <property type="match status" value="1"/>
</dbReference>
<evidence type="ECO:0000256" key="3">
    <source>
        <dbReference type="ARBA" id="ARBA00012513"/>
    </source>
</evidence>
<comment type="subcellular location">
    <subcellularLocation>
        <location evidence="1">Cell membrane</location>
        <topology evidence="1">Peripheral membrane protein</topology>
    </subcellularLocation>
</comment>
<dbReference type="InterPro" id="IPR008271">
    <property type="entry name" value="Ser/Thr_kinase_AS"/>
</dbReference>
<evidence type="ECO:0000256" key="5">
    <source>
        <dbReference type="ARBA" id="ARBA00022527"/>
    </source>
</evidence>
<dbReference type="PANTHER" id="PTHR24346">
    <property type="entry name" value="MAP/MICROTUBULE AFFINITY-REGULATING KINASE"/>
    <property type="match status" value="1"/>
</dbReference>
<keyword evidence="9 15" id="KW-0067">ATP-binding</keyword>
<comment type="similarity">
    <text evidence="2">Belongs to the protein kinase superfamily. CAMK Ser/Thr protein kinase family. SNF1 subfamily.</text>
</comment>
<dbReference type="InterPro" id="IPR028375">
    <property type="entry name" value="KA1/Ssp2_C"/>
</dbReference>
<dbReference type="GO" id="GO:0106310">
    <property type="term" value="F:protein serine kinase activity"/>
    <property type="evidence" value="ECO:0007669"/>
    <property type="project" value="RHEA"/>
</dbReference>
<feature type="region of interest" description="Disordered" evidence="16">
    <location>
        <begin position="531"/>
        <end position="553"/>
    </location>
</feature>
<name>A0A1I8A8Q2_9BILA</name>
<dbReference type="CDD" id="cd14341">
    <property type="entry name" value="UBA_MELK"/>
    <property type="match status" value="1"/>
</dbReference>
<dbReference type="SUPFAM" id="SSF103243">
    <property type="entry name" value="KA1-like"/>
    <property type="match status" value="1"/>
</dbReference>
<dbReference type="CDD" id="cd12198">
    <property type="entry name" value="MELK_C"/>
    <property type="match status" value="1"/>
</dbReference>
<evidence type="ECO:0000256" key="1">
    <source>
        <dbReference type="ARBA" id="ARBA00004202"/>
    </source>
</evidence>
<comment type="catalytic activity">
    <reaction evidence="14">
        <text>L-seryl-[protein] + ATP = O-phospho-L-seryl-[protein] + ADP + H(+)</text>
        <dbReference type="Rhea" id="RHEA:17989"/>
        <dbReference type="Rhea" id="RHEA-COMP:9863"/>
        <dbReference type="Rhea" id="RHEA-COMP:11604"/>
        <dbReference type="ChEBI" id="CHEBI:15378"/>
        <dbReference type="ChEBI" id="CHEBI:29999"/>
        <dbReference type="ChEBI" id="CHEBI:30616"/>
        <dbReference type="ChEBI" id="CHEBI:83421"/>
        <dbReference type="ChEBI" id="CHEBI:456216"/>
        <dbReference type="EC" id="2.7.11.1"/>
    </reaction>
</comment>
<accession>A0A1I8A8Q2</accession>
<evidence type="ECO:0000256" key="2">
    <source>
        <dbReference type="ARBA" id="ARBA00006234"/>
    </source>
</evidence>
<dbReference type="GO" id="GO:0005737">
    <property type="term" value="C:cytoplasm"/>
    <property type="evidence" value="ECO:0007669"/>
    <property type="project" value="TreeGrafter"/>
</dbReference>
<feature type="binding site" evidence="15">
    <location>
        <position position="156"/>
    </location>
    <ligand>
        <name>ATP</name>
        <dbReference type="ChEBI" id="CHEBI:30616"/>
    </ligand>
</feature>
<keyword evidence="10" id="KW-0446">Lipid-binding</keyword>
<dbReference type="InterPro" id="IPR001772">
    <property type="entry name" value="KA1_dom"/>
</dbReference>
<evidence type="ECO:0000256" key="15">
    <source>
        <dbReference type="PROSITE-ProRule" id="PRU10141"/>
    </source>
</evidence>
<keyword evidence="19" id="KW-1185">Reference proteome</keyword>
<dbReference type="InterPro" id="IPR011009">
    <property type="entry name" value="Kinase-like_dom_sf"/>
</dbReference>
<dbReference type="Proteomes" id="UP000095287">
    <property type="component" value="Unplaced"/>
</dbReference>
<dbReference type="GO" id="GO:0004674">
    <property type="term" value="F:protein serine/threonine kinase activity"/>
    <property type="evidence" value="ECO:0007669"/>
    <property type="project" value="UniProtKB-KW"/>
</dbReference>
<protein>
    <recommendedName>
        <fullName evidence="3">non-specific serine/threonine protein kinase</fullName>
        <ecNumber evidence="3">2.7.11.1</ecNumber>
    </recommendedName>
</protein>
<evidence type="ECO:0000313" key="20">
    <source>
        <dbReference type="WBParaSite" id="L893_g34128.t1"/>
    </source>
</evidence>
<evidence type="ECO:0000256" key="6">
    <source>
        <dbReference type="ARBA" id="ARBA00022679"/>
    </source>
</evidence>
<keyword evidence="4" id="KW-1003">Cell membrane</keyword>
<dbReference type="EC" id="2.7.11.1" evidence="3"/>
<proteinExistence type="inferred from homology"/>
<sequence>MTTEIRLWNAANVVYPKVDGELIKGIQCIAAVADRSIDPLSKVLCVQLDPDSHECDLFRRAYELYASGSPKKPNIFTRLSTSLRRLSRVPVKLLKEKKKEKKMVKDYRQPLDQKHFTSNPNPLSGLYVVHEELGSGGFGKVKLATHLLTGQHVAIKIIDKRLIGDDLPRVTTELAALKTLCHQNICRLYQYIETDTKFYVVMEYCSGGELFDYIVKKNRLEESEARHFFRQLVQAIAYVHASGFAHRDLKPENLLLTDDLHLKLIDFGLCANPRKGLNNSLSTCCGSPAYAAPELIQGLAYRGDEVDIWSMGVLLYTLLCGALPFEDNNMQTLYRKIIRGVYQEPEFLSTNSRNLLSSMLQVNPKKRITIKDLLLHPWMNHAYLQPLKWSTIFDKNVVDEDIARELAAHYNCSTPDMLDRLKQWDFDYITATYLLLLQKKLRGQKFCLPIHRNGNHANNIITSPTIHASLERDLDRSGMEDDSQEDMLKHVSSDACFVKPLSPRNKGYSRGRVDFTPSVLTGRTATGRNVYDTPVRSRVPPRTNAANKENDRPATVRVRGPCIVDGARPRSIYSTPRRPEIIGAFGSACAPAGLRGNLADKVGSAPSTPMEEGEQHTPRSATKTPRLRQRVFASLERKADRMMHLLTPRRMKNDGPTVLKRAKAMVNVSMTSSSNPYLVKSELIAGFQKQGIDVEEDGWKVFGKKKDAAGRCMTVELELVFVEKLQSVGIQRRRINGDAFLYKKVCEEVLRLAGI</sequence>
<feature type="domain" description="Protein kinase" evidence="17">
    <location>
        <begin position="127"/>
        <end position="379"/>
    </location>
</feature>
<dbReference type="PROSITE" id="PS00108">
    <property type="entry name" value="PROTEIN_KINASE_ST"/>
    <property type="match status" value="1"/>
</dbReference>
<dbReference type="SMART" id="SM00220">
    <property type="entry name" value="S_TKc"/>
    <property type="match status" value="1"/>
</dbReference>
<dbReference type="InterPro" id="IPR000719">
    <property type="entry name" value="Prot_kinase_dom"/>
</dbReference>
<dbReference type="GO" id="GO:0035556">
    <property type="term" value="P:intracellular signal transduction"/>
    <property type="evidence" value="ECO:0007669"/>
    <property type="project" value="TreeGrafter"/>
</dbReference>
<feature type="domain" description="KA1" evidence="18">
    <location>
        <begin position="706"/>
        <end position="755"/>
    </location>
</feature>
<evidence type="ECO:0000256" key="4">
    <source>
        <dbReference type="ARBA" id="ARBA00022475"/>
    </source>
</evidence>
<keyword evidence="8" id="KW-0418">Kinase</keyword>
<dbReference type="Pfam" id="PF02149">
    <property type="entry name" value="KA1"/>
    <property type="match status" value="1"/>
</dbReference>
<dbReference type="GO" id="GO:0005886">
    <property type="term" value="C:plasma membrane"/>
    <property type="evidence" value="ECO:0007669"/>
    <property type="project" value="UniProtKB-SubCell"/>
</dbReference>
<dbReference type="FunFam" id="1.10.510.10:FF:000271">
    <property type="entry name" value="Non-specific serine/threonine protein kinase"/>
    <property type="match status" value="1"/>
</dbReference>
<dbReference type="Gene3D" id="3.30.310.80">
    <property type="entry name" value="Kinase associated domain 1, KA1"/>
    <property type="match status" value="1"/>
</dbReference>
<keyword evidence="11" id="KW-0472">Membrane</keyword>
<dbReference type="PROSITE" id="PS50032">
    <property type="entry name" value="KA1"/>
    <property type="match status" value="1"/>
</dbReference>
<dbReference type="InterPro" id="IPR017441">
    <property type="entry name" value="Protein_kinase_ATP_BS"/>
</dbReference>
<evidence type="ECO:0000313" key="19">
    <source>
        <dbReference type="Proteomes" id="UP000095287"/>
    </source>
</evidence>
<comment type="catalytic activity">
    <reaction evidence="13">
        <text>L-threonyl-[protein] + ATP = O-phospho-L-threonyl-[protein] + ADP + H(+)</text>
        <dbReference type="Rhea" id="RHEA:46608"/>
        <dbReference type="Rhea" id="RHEA-COMP:11060"/>
        <dbReference type="Rhea" id="RHEA-COMP:11605"/>
        <dbReference type="ChEBI" id="CHEBI:15378"/>
        <dbReference type="ChEBI" id="CHEBI:30013"/>
        <dbReference type="ChEBI" id="CHEBI:30616"/>
        <dbReference type="ChEBI" id="CHEBI:61977"/>
        <dbReference type="ChEBI" id="CHEBI:456216"/>
        <dbReference type="EC" id="2.7.11.1"/>
    </reaction>
</comment>
<evidence type="ECO:0000256" key="12">
    <source>
        <dbReference type="ARBA" id="ARBA00023306"/>
    </source>
</evidence>
<feature type="region of interest" description="Disordered" evidence="16">
    <location>
        <begin position="599"/>
        <end position="625"/>
    </location>
</feature>
<keyword evidence="12" id="KW-0131">Cell cycle</keyword>